<feature type="domain" description="SGNH hydrolase-type esterase" evidence="2">
    <location>
        <begin position="213"/>
        <end position="408"/>
    </location>
</feature>
<evidence type="ECO:0000259" key="2">
    <source>
        <dbReference type="Pfam" id="PF13472"/>
    </source>
</evidence>
<keyword evidence="3" id="KW-0378">Hydrolase</keyword>
<evidence type="ECO:0000313" key="3">
    <source>
        <dbReference type="EMBL" id="MFB9903651.1"/>
    </source>
</evidence>
<dbReference type="PANTHER" id="PTHR43784:SF2">
    <property type="entry name" value="GDSL-LIKE LIPASE_ACYLHYDROLASE, PUTATIVE (AFU_ORTHOLOGUE AFUA_2G00820)-RELATED"/>
    <property type="match status" value="1"/>
</dbReference>
<dbReference type="SUPFAM" id="SSF52266">
    <property type="entry name" value="SGNH hydrolase"/>
    <property type="match status" value="1"/>
</dbReference>
<dbReference type="Gene3D" id="3.40.50.1110">
    <property type="entry name" value="SGNH hydrolase"/>
    <property type="match status" value="1"/>
</dbReference>
<organism evidence="3 4">
    <name type="scientific">Allokutzneria oryzae</name>
    <dbReference type="NCBI Taxonomy" id="1378989"/>
    <lineage>
        <taxon>Bacteria</taxon>
        <taxon>Bacillati</taxon>
        <taxon>Actinomycetota</taxon>
        <taxon>Actinomycetes</taxon>
        <taxon>Pseudonocardiales</taxon>
        <taxon>Pseudonocardiaceae</taxon>
        <taxon>Allokutzneria</taxon>
    </lineage>
</organism>
<dbReference type="InterPro" id="IPR013830">
    <property type="entry name" value="SGNH_hydro"/>
</dbReference>
<dbReference type="Proteomes" id="UP001589693">
    <property type="component" value="Unassembled WGS sequence"/>
</dbReference>
<name>A0ABV5ZRZ4_9PSEU</name>
<dbReference type="RefSeq" id="WP_377850793.1">
    <property type="nucleotide sequence ID" value="NZ_JBHLZU010000005.1"/>
</dbReference>
<feature type="chain" id="PRO_5046672740" evidence="1">
    <location>
        <begin position="30"/>
        <end position="418"/>
    </location>
</feature>
<reference evidence="3 4" key="1">
    <citation type="submission" date="2024-09" db="EMBL/GenBank/DDBJ databases">
        <authorList>
            <person name="Sun Q."/>
            <person name="Mori K."/>
        </authorList>
    </citation>
    <scope>NUCLEOTIDE SEQUENCE [LARGE SCALE GENOMIC DNA]</scope>
    <source>
        <strain evidence="3 4">TBRC 7907</strain>
    </source>
</reference>
<protein>
    <submittedName>
        <fullName evidence="3">SGNH/GDSL hydrolase family protein</fullName>
    </submittedName>
</protein>
<evidence type="ECO:0000256" key="1">
    <source>
        <dbReference type="SAM" id="SignalP"/>
    </source>
</evidence>
<dbReference type="CDD" id="cd01830">
    <property type="entry name" value="XynE_like"/>
    <property type="match status" value="1"/>
</dbReference>
<dbReference type="GO" id="GO:0016787">
    <property type="term" value="F:hydrolase activity"/>
    <property type="evidence" value="ECO:0007669"/>
    <property type="project" value="UniProtKB-KW"/>
</dbReference>
<proteinExistence type="predicted"/>
<dbReference type="PANTHER" id="PTHR43784">
    <property type="entry name" value="GDSL-LIKE LIPASE/ACYLHYDROLASE, PUTATIVE (AFU_ORTHOLOGUE AFUA_2G00820)-RELATED"/>
    <property type="match status" value="1"/>
</dbReference>
<feature type="signal peptide" evidence="1">
    <location>
        <begin position="1"/>
        <end position="29"/>
    </location>
</feature>
<comment type="caution">
    <text evidence="3">The sequence shown here is derived from an EMBL/GenBank/DDBJ whole genome shotgun (WGS) entry which is preliminary data.</text>
</comment>
<dbReference type="InterPro" id="IPR036514">
    <property type="entry name" value="SGNH_hydro_sf"/>
</dbReference>
<accession>A0ABV5ZRZ4</accession>
<gene>
    <name evidence="3" type="ORF">ACFFQA_06860</name>
</gene>
<dbReference type="Pfam" id="PF13472">
    <property type="entry name" value="Lipase_GDSL_2"/>
    <property type="match status" value="1"/>
</dbReference>
<dbReference type="EMBL" id="JBHLZU010000005">
    <property type="protein sequence ID" value="MFB9903651.1"/>
    <property type="molecule type" value="Genomic_DNA"/>
</dbReference>
<sequence length="418" mass="44046">MGRRVATALSALVSALLLGVGLLAAPAAASPAHGVWTGTWSTAMQRATAGFAPNWSEKGFDNHTVRQVVRSSVGGAVARVRLSNHFGTKPLRVTSATVARTAEGAAVRPGSLRPLTFRFSRSVVIPAGGELVSDPAPFPVAPLERLTVTLYLAEPTGPASLHLFGTATSFRATGDHVADLGAAAFTETSTSWYYLAGVEVTGLPPRREAVVTFGDSITEGAGATMGAFTTYPDQLAQRLATAGVRRGVLNTGIGGNRVLNDSPCMGEKAGTRFQRDVLDQPGVRTVIVLEGINDIGMSEVPAQPCVLPNPRVTAAELIAGHHDLVKRAHARGIRVVGATLLPFKGAFYFTERGEAVRDEVNNWIRTSGVYDSVLDLDRVMAEPNDPDTLRAAYDSGDRLHPNDAGYRAMAAAVDLATL</sequence>
<keyword evidence="1" id="KW-0732">Signal</keyword>
<evidence type="ECO:0000313" key="4">
    <source>
        <dbReference type="Proteomes" id="UP001589693"/>
    </source>
</evidence>
<keyword evidence="4" id="KW-1185">Reference proteome</keyword>
<dbReference type="InterPro" id="IPR053140">
    <property type="entry name" value="GDSL_Rv0518-like"/>
</dbReference>